<dbReference type="EMBL" id="CP021434">
    <property type="protein sequence ID" value="ARU62613.1"/>
    <property type="molecule type" value="Genomic_DNA"/>
</dbReference>
<keyword evidence="3" id="KW-1185">Reference proteome</keyword>
<evidence type="ECO:0000313" key="2">
    <source>
        <dbReference type="EMBL" id="ARU62613.1"/>
    </source>
</evidence>
<dbReference type="InterPro" id="IPR029063">
    <property type="entry name" value="SAM-dependent_MTases_sf"/>
</dbReference>
<dbReference type="KEGG" id="tum:CBW65_17785"/>
<keyword evidence="2" id="KW-0808">Transferase</keyword>
<dbReference type="PANTHER" id="PTHR43591">
    <property type="entry name" value="METHYLTRANSFERASE"/>
    <property type="match status" value="1"/>
</dbReference>
<evidence type="ECO:0000259" key="1">
    <source>
        <dbReference type="Pfam" id="PF08241"/>
    </source>
</evidence>
<evidence type="ECO:0000313" key="3">
    <source>
        <dbReference type="Proteomes" id="UP000195437"/>
    </source>
</evidence>
<dbReference type="AlphaFoldDB" id="A0A1Y0IT89"/>
<dbReference type="InterPro" id="IPR013216">
    <property type="entry name" value="Methyltransf_11"/>
</dbReference>
<name>A0A1Y0IT89_9BACL</name>
<accession>A0A1Y0IT89</accession>
<dbReference type="Gene3D" id="3.40.50.150">
    <property type="entry name" value="Vaccinia Virus protein VP39"/>
    <property type="match status" value="1"/>
</dbReference>
<keyword evidence="2" id="KW-0489">Methyltransferase</keyword>
<gene>
    <name evidence="2" type="ORF">CBW65_17785</name>
</gene>
<dbReference type="Pfam" id="PF08241">
    <property type="entry name" value="Methyltransf_11"/>
    <property type="match status" value="1"/>
</dbReference>
<protein>
    <submittedName>
        <fullName evidence="2">SAM-dependent methyltransferase</fullName>
    </submittedName>
</protein>
<dbReference type="GO" id="GO:0008757">
    <property type="term" value="F:S-adenosylmethionine-dependent methyltransferase activity"/>
    <property type="evidence" value="ECO:0007669"/>
    <property type="project" value="InterPro"/>
</dbReference>
<sequence>MNNQENTNEAKALVQSQFGKNAQHYVQSELHAKGDDLALLVEWLQPKRSARALDIATGGGHVSKALSPHVGGVVACDLTREMLQAASGHLHAEGCDNVLFVRGDAEDLPFLNGAFDIVTCRIAPHHFPNPGAFVQEAARVLQTGGQFLMIDNVVPTGAMGAWRDKIEKLRDPSHLRCLSVDEWQALFQKAGLTEAQSLLRRKTFRFQSWMERMSCTEEQVRETERLILSGEQAWQAYFNVVIEDGHVISFEIEEWMVLAKK</sequence>
<organism evidence="2 3">
    <name type="scientific">Tumebacillus avium</name>
    <dbReference type="NCBI Taxonomy" id="1903704"/>
    <lineage>
        <taxon>Bacteria</taxon>
        <taxon>Bacillati</taxon>
        <taxon>Bacillota</taxon>
        <taxon>Bacilli</taxon>
        <taxon>Bacillales</taxon>
        <taxon>Alicyclobacillaceae</taxon>
        <taxon>Tumebacillus</taxon>
    </lineage>
</organism>
<dbReference type="SUPFAM" id="SSF53335">
    <property type="entry name" value="S-adenosyl-L-methionine-dependent methyltransferases"/>
    <property type="match status" value="1"/>
</dbReference>
<dbReference type="CDD" id="cd02440">
    <property type="entry name" value="AdoMet_MTases"/>
    <property type="match status" value="1"/>
</dbReference>
<dbReference type="RefSeq" id="WP_087457972.1">
    <property type="nucleotide sequence ID" value="NZ_CP021434.1"/>
</dbReference>
<dbReference type="Proteomes" id="UP000195437">
    <property type="component" value="Chromosome"/>
</dbReference>
<feature type="domain" description="Methyltransferase type 11" evidence="1">
    <location>
        <begin position="53"/>
        <end position="148"/>
    </location>
</feature>
<reference evidence="3" key="1">
    <citation type="submission" date="2017-05" db="EMBL/GenBank/DDBJ databases">
        <authorList>
            <person name="Sung H."/>
        </authorList>
    </citation>
    <scope>NUCLEOTIDE SEQUENCE [LARGE SCALE GENOMIC DNA]</scope>
    <source>
        <strain evidence="3">AR23208</strain>
    </source>
</reference>
<proteinExistence type="predicted"/>
<dbReference type="GO" id="GO:0032259">
    <property type="term" value="P:methylation"/>
    <property type="evidence" value="ECO:0007669"/>
    <property type="project" value="UniProtKB-KW"/>
</dbReference>
<dbReference type="OrthoDB" id="43862at2"/>